<organism evidence="4 5">
    <name type="scientific">Nocardioides humi</name>
    <dbReference type="NCBI Taxonomy" id="449461"/>
    <lineage>
        <taxon>Bacteria</taxon>
        <taxon>Bacillati</taxon>
        <taxon>Actinomycetota</taxon>
        <taxon>Actinomycetes</taxon>
        <taxon>Propionibacteriales</taxon>
        <taxon>Nocardioidaceae</taxon>
        <taxon>Nocardioides</taxon>
    </lineage>
</organism>
<dbReference type="SUPFAM" id="SSF47336">
    <property type="entry name" value="ACP-like"/>
    <property type="match status" value="1"/>
</dbReference>
<evidence type="ECO:0000256" key="2">
    <source>
        <dbReference type="ARBA" id="ARBA00022553"/>
    </source>
</evidence>
<dbReference type="RefSeq" id="WP_141006123.1">
    <property type="nucleotide sequence ID" value="NZ_BAAAOR010000003.1"/>
</dbReference>
<evidence type="ECO:0000259" key="3">
    <source>
        <dbReference type="Pfam" id="PF00550"/>
    </source>
</evidence>
<gene>
    <name evidence="4" type="ORF">GCM10009788_04030</name>
</gene>
<dbReference type="InterPro" id="IPR006162">
    <property type="entry name" value="Ppantetheine_attach_site"/>
</dbReference>
<dbReference type="Pfam" id="PF00550">
    <property type="entry name" value="PP-binding"/>
    <property type="match status" value="1"/>
</dbReference>
<dbReference type="Proteomes" id="UP001500842">
    <property type="component" value="Unassembled WGS sequence"/>
</dbReference>
<comment type="caution">
    <text evidence="4">The sequence shown here is derived from an EMBL/GenBank/DDBJ whole genome shotgun (WGS) entry which is preliminary data.</text>
</comment>
<dbReference type="PROSITE" id="PS00012">
    <property type="entry name" value="PHOSPHOPANTETHEINE"/>
    <property type="match status" value="1"/>
</dbReference>
<evidence type="ECO:0000313" key="5">
    <source>
        <dbReference type="Proteomes" id="UP001500842"/>
    </source>
</evidence>
<accession>A0ABN1ZTD4</accession>
<dbReference type="EMBL" id="BAAAOR010000003">
    <property type="protein sequence ID" value="GAA1503942.1"/>
    <property type="molecule type" value="Genomic_DNA"/>
</dbReference>
<keyword evidence="2" id="KW-0597">Phosphoprotein</keyword>
<evidence type="ECO:0000313" key="4">
    <source>
        <dbReference type="EMBL" id="GAA1503942.1"/>
    </source>
</evidence>
<dbReference type="InterPro" id="IPR009081">
    <property type="entry name" value="PP-bd_ACP"/>
</dbReference>
<reference evidence="4 5" key="1">
    <citation type="journal article" date="2019" name="Int. J. Syst. Evol. Microbiol.">
        <title>The Global Catalogue of Microorganisms (GCM) 10K type strain sequencing project: providing services to taxonomists for standard genome sequencing and annotation.</title>
        <authorList>
            <consortium name="The Broad Institute Genomics Platform"/>
            <consortium name="The Broad Institute Genome Sequencing Center for Infectious Disease"/>
            <person name="Wu L."/>
            <person name="Ma J."/>
        </authorList>
    </citation>
    <scope>NUCLEOTIDE SEQUENCE [LARGE SCALE GENOMIC DNA]</scope>
    <source>
        <strain evidence="4 5">JCM 14942</strain>
    </source>
</reference>
<keyword evidence="5" id="KW-1185">Reference proteome</keyword>
<keyword evidence="1" id="KW-0596">Phosphopantetheine</keyword>
<dbReference type="InterPro" id="IPR036736">
    <property type="entry name" value="ACP-like_sf"/>
</dbReference>
<proteinExistence type="predicted"/>
<sequence length="85" mass="8925">MNEIEPRIVTIVTELLERSDREETAVSLGATLHGDDGLGLDSLETAELSAILEDEFGTDPFGAGLLPETVADIVAFYADATASSA</sequence>
<dbReference type="Gene3D" id="1.10.1200.10">
    <property type="entry name" value="ACP-like"/>
    <property type="match status" value="1"/>
</dbReference>
<evidence type="ECO:0000256" key="1">
    <source>
        <dbReference type="ARBA" id="ARBA00022450"/>
    </source>
</evidence>
<feature type="domain" description="Carrier" evidence="3">
    <location>
        <begin position="7"/>
        <end position="59"/>
    </location>
</feature>
<name>A0ABN1ZTD4_9ACTN</name>
<protein>
    <recommendedName>
        <fullName evidence="3">Carrier domain-containing protein</fullName>
    </recommendedName>
</protein>